<dbReference type="GO" id="GO:0071281">
    <property type="term" value="P:cellular response to iron ion"/>
    <property type="evidence" value="ECO:0007669"/>
    <property type="project" value="TreeGrafter"/>
</dbReference>
<comment type="caution">
    <text evidence="2">The sequence shown here is derived from an EMBL/GenBank/DDBJ whole genome shotgun (WGS) entry which is preliminary data.</text>
</comment>
<dbReference type="PROSITE" id="PS51257">
    <property type="entry name" value="PROKAR_LIPOPROTEIN"/>
    <property type="match status" value="1"/>
</dbReference>
<evidence type="ECO:0000259" key="1">
    <source>
        <dbReference type="PROSITE" id="PS50983"/>
    </source>
</evidence>
<sequence length="380" mass="42010">MRKVSAIYLMIGGLALFLSACSGRGKAFPVSEGGDTLSLRYAENLTLVDYPGYTVATLRNPWDTLKILHTYILVPKSAALPDNLPAGTVVRTPLSKAVVYSSVHCGLLHELGAGNAIGGVCDLKYIKLPAIHRDVAEGRIADCGDGMNPDMEHIIDLHPDAILLSPFENSGGYGRVEKLGVPIIECADYMETSALGRAEWMRFYGRLFGAVPQADSLFARVDSSYNRLKHRAALSSVRLSVVCELKNGSSWYVPGGRSTTGRLLADACSNYAFADDRHSGSVPLSFETVFEKAGDADIWLIKYNRQRDMTYADLQADFVGYTGFKAFKERRVYGCNTGKAAFYEETPFHPDWLLADLIQILHPETEDTDELRYYQKLEEH</sequence>
<dbReference type="InterPro" id="IPR002491">
    <property type="entry name" value="ABC_transptr_periplasmic_BD"/>
</dbReference>
<evidence type="ECO:0000313" key="2">
    <source>
        <dbReference type="EMBL" id="HIZ91290.1"/>
    </source>
</evidence>
<dbReference type="SUPFAM" id="SSF53807">
    <property type="entry name" value="Helical backbone' metal receptor"/>
    <property type="match status" value="1"/>
</dbReference>
<organism evidence="2 3">
    <name type="scientific">Candidatus Bacteroides merdavium</name>
    <dbReference type="NCBI Taxonomy" id="2838472"/>
    <lineage>
        <taxon>Bacteria</taxon>
        <taxon>Pseudomonadati</taxon>
        <taxon>Bacteroidota</taxon>
        <taxon>Bacteroidia</taxon>
        <taxon>Bacteroidales</taxon>
        <taxon>Bacteroidaceae</taxon>
        <taxon>Bacteroides</taxon>
    </lineage>
</organism>
<dbReference type="PANTHER" id="PTHR30535:SF34">
    <property type="entry name" value="MOLYBDATE-BINDING PROTEIN MOLA"/>
    <property type="match status" value="1"/>
</dbReference>
<dbReference type="EMBL" id="DXAV01000035">
    <property type="protein sequence ID" value="HIZ91290.1"/>
    <property type="molecule type" value="Genomic_DNA"/>
</dbReference>
<reference evidence="2" key="1">
    <citation type="journal article" date="2021" name="PeerJ">
        <title>Extensive microbial diversity within the chicken gut microbiome revealed by metagenomics and culture.</title>
        <authorList>
            <person name="Gilroy R."/>
            <person name="Ravi A."/>
            <person name="Getino M."/>
            <person name="Pursley I."/>
            <person name="Horton D.L."/>
            <person name="Alikhan N.F."/>
            <person name="Baker D."/>
            <person name="Gharbi K."/>
            <person name="Hall N."/>
            <person name="Watson M."/>
            <person name="Adriaenssens E.M."/>
            <person name="Foster-Nyarko E."/>
            <person name="Jarju S."/>
            <person name="Secka A."/>
            <person name="Antonio M."/>
            <person name="Oren A."/>
            <person name="Chaudhuri R.R."/>
            <person name="La Ragione R."/>
            <person name="Hildebrand F."/>
            <person name="Pallen M.J."/>
        </authorList>
    </citation>
    <scope>NUCLEOTIDE SEQUENCE</scope>
    <source>
        <strain evidence="2">CHK118-2852</strain>
    </source>
</reference>
<gene>
    <name evidence="2" type="ORF">H9807_04130</name>
</gene>
<dbReference type="Gene3D" id="3.40.50.1980">
    <property type="entry name" value="Nitrogenase molybdenum iron protein domain"/>
    <property type="match status" value="2"/>
</dbReference>
<dbReference type="PANTHER" id="PTHR30535">
    <property type="entry name" value="VITAMIN B12-BINDING PROTEIN"/>
    <property type="match status" value="1"/>
</dbReference>
<accession>A0A9D2GYD7</accession>
<name>A0A9D2GYD7_9BACE</name>
<dbReference type="Pfam" id="PF01497">
    <property type="entry name" value="Peripla_BP_2"/>
    <property type="match status" value="1"/>
</dbReference>
<protein>
    <submittedName>
        <fullName evidence="2">ABC transporter substrate-binding protein</fullName>
    </submittedName>
</protein>
<dbReference type="AlphaFoldDB" id="A0A9D2GYD7"/>
<proteinExistence type="predicted"/>
<dbReference type="Proteomes" id="UP000824108">
    <property type="component" value="Unassembled WGS sequence"/>
</dbReference>
<dbReference type="PROSITE" id="PS50983">
    <property type="entry name" value="FE_B12_PBP"/>
    <property type="match status" value="1"/>
</dbReference>
<reference evidence="2" key="2">
    <citation type="submission" date="2021-04" db="EMBL/GenBank/DDBJ databases">
        <authorList>
            <person name="Gilroy R."/>
        </authorList>
    </citation>
    <scope>NUCLEOTIDE SEQUENCE</scope>
    <source>
        <strain evidence="2">CHK118-2852</strain>
    </source>
</reference>
<feature type="domain" description="Fe/B12 periplasmic-binding" evidence="1">
    <location>
        <begin position="96"/>
        <end position="365"/>
    </location>
</feature>
<dbReference type="InterPro" id="IPR050902">
    <property type="entry name" value="ABC_Transporter_SBP"/>
</dbReference>
<evidence type="ECO:0000313" key="3">
    <source>
        <dbReference type="Proteomes" id="UP000824108"/>
    </source>
</evidence>